<organism evidence="1 2">
    <name type="scientific">Kribbella sancticallisti</name>
    <dbReference type="NCBI Taxonomy" id="460087"/>
    <lineage>
        <taxon>Bacteria</taxon>
        <taxon>Bacillati</taxon>
        <taxon>Actinomycetota</taxon>
        <taxon>Actinomycetes</taxon>
        <taxon>Propionibacteriales</taxon>
        <taxon>Kribbellaceae</taxon>
        <taxon>Kribbella</taxon>
    </lineage>
</organism>
<protein>
    <submittedName>
        <fullName evidence="1">Uncharacterized protein</fullName>
    </submittedName>
</protein>
<dbReference type="Proteomes" id="UP001500393">
    <property type="component" value="Unassembled WGS sequence"/>
</dbReference>
<comment type="caution">
    <text evidence="1">The sequence shown here is derived from an EMBL/GenBank/DDBJ whole genome shotgun (WGS) entry which is preliminary data.</text>
</comment>
<name>A0ABN2EHS5_9ACTN</name>
<keyword evidence="2" id="KW-1185">Reference proteome</keyword>
<reference evidence="1 2" key="1">
    <citation type="journal article" date="2019" name="Int. J. Syst. Evol. Microbiol.">
        <title>The Global Catalogue of Microorganisms (GCM) 10K type strain sequencing project: providing services to taxonomists for standard genome sequencing and annotation.</title>
        <authorList>
            <consortium name="The Broad Institute Genomics Platform"/>
            <consortium name="The Broad Institute Genome Sequencing Center for Infectious Disease"/>
            <person name="Wu L."/>
            <person name="Ma J."/>
        </authorList>
    </citation>
    <scope>NUCLEOTIDE SEQUENCE [LARGE SCALE GENOMIC DNA]</scope>
    <source>
        <strain evidence="1 2">JCM 14969</strain>
    </source>
</reference>
<dbReference type="EMBL" id="BAAAOS010000056">
    <property type="protein sequence ID" value="GAA1607179.1"/>
    <property type="molecule type" value="Genomic_DNA"/>
</dbReference>
<gene>
    <name evidence="1" type="ORF">GCM10009789_71890</name>
</gene>
<evidence type="ECO:0000313" key="1">
    <source>
        <dbReference type="EMBL" id="GAA1607179.1"/>
    </source>
</evidence>
<proteinExistence type="predicted"/>
<accession>A0ABN2EHS5</accession>
<sequence>MADAYSRTWGLLISVTRVIPITLTFNYSAVTFTLAKAPVAVPASLYVAEIRDLIAIRV</sequence>
<evidence type="ECO:0000313" key="2">
    <source>
        <dbReference type="Proteomes" id="UP001500393"/>
    </source>
</evidence>